<dbReference type="Proteomes" id="UP000784919">
    <property type="component" value="Unassembled WGS sequence"/>
</dbReference>
<sequence length="251" mass="27486">MVGKAQKEFFLHSALVASKSEVLGKMMNGSFIEGQQGYATLPDEDASTFAAFAEFAFTGDYQITMALDTSPRKAESSILYNRNDQKWSRPSNDDWKKFVQSIEYGFEAKTADAPELNEGNMRVDFSAFFIAHAKTVPREAEDDGGVVLGNDYGFTRYGHRGEVFSKIPDEEEGFCSGHGLVYGVSVEELLKISLPKGGRGYTHSCGVLPMHLLPQLPAALPAPHMDRDGDAISTETDFAAQIATIVMNSSF</sequence>
<reference evidence="2" key="1">
    <citation type="journal article" date="2020" name="bioRxiv">
        <title>Whole genome comparisons of ergot fungi reveals the divergence and evolution of species within the genus Claviceps are the result of varying mechanisms driving genome evolution and host range expansion.</title>
        <authorList>
            <person name="Wyka S.A."/>
            <person name="Mondo S.J."/>
            <person name="Liu M."/>
            <person name="Dettman J."/>
            <person name="Nalam V."/>
            <person name="Broders K.D."/>
        </authorList>
    </citation>
    <scope>NUCLEOTIDE SEQUENCE</scope>
    <source>
        <strain evidence="2">CCC 1102</strain>
    </source>
</reference>
<evidence type="ECO:0000313" key="3">
    <source>
        <dbReference type="Proteomes" id="UP000784919"/>
    </source>
</evidence>
<proteinExistence type="predicted"/>
<comment type="caution">
    <text evidence="2">The sequence shown here is derived from an EMBL/GenBank/DDBJ whole genome shotgun (WGS) entry which is preliminary data.</text>
</comment>
<organism evidence="2 3">
    <name type="scientific">Claviceps arundinis</name>
    <dbReference type="NCBI Taxonomy" id="1623583"/>
    <lineage>
        <taxon>Eukaryota</taxon>
        <taxon>Fungi</taxon>
        <taxon>Dikarya</taxon>
        <taxon>Ascomycota</taxon>
        <taxon>Pezizomycotina</taxon>
        <taxon>Sordariomycetes</taxon>
        <taxon>Hypocreomycetidae</taxon>
        <taxon>Hypocreales</taxon>
        <taxon>Clavicipitaceae</taxon>
        <taxon>Claviceps</taxon>
    </lineage>
</organism>
<dbReference type="InterPro" id="IPR011333">
    <property type="entry name" value="SKP1/BTB/POZ_sf"/>
</dbReference>
<dbReference type="InterPro" id="IPR000210">
    <property type="entry name" value="BTB/POZ_dom"/>
</dbReference>
<dbReference type="Gene3D" id="3.30.710.10">
    <property type="entry name" value="Potassium Channel Kv1.1, Chain A"/>
    <property type="match status" value="1"/>
</dbReference>
<dbReference type="PROSITE" id="PS50097">
    <property type="entry name" value="BTB"/>
    <property type="match status" value="1"/>
</dbReference>
<evidence type="ECO:0000259" key="1">
    <source>
        <dbReference type="PROSITE" id="PS50097"/>
    </source>
</evidence>
<feature type="domain" description="BTB" evidence="1">
    <location>
        <begin position="1"/>
        <end position="65"/>
    </location>
</feature>
<evidence type="ECO:0000313" key="2">
    <source>
        <dbReference type="EMBL" id="KAG5961384.1"/>
    </source>
</evidence>
<accession>A0A9P7MN85</accession>
<dbReference type="AlphaFoldDB" id="A0A9P7MN85"/>
<gene>
    <name evidence="2" type="ORF">E4U56_003910</name>
</gene>
<dbReference type="EMBL" id="SRPS01000253">
    <property type="protein sequence ID" value="KAG5961384.1"/>
    <property type="molecule type" value="Genomic_DNA"/>
</dbReference>
<dbReference type="SUPFAM" id="SSF54695">
    <property type="entry name" value="POZ domain"/>
    <property type="match status" value="1"/>
</dbReference>
<protein>
    <recommendedName>
        <fullName evidence="1">BTB domain-containing protein</fullName>
    </recommendedName>
</protein>
<name>A0A9P7MN85_9HYPO</name>
<dbReference type="OrthoDB" id="9997739at2759"/>